<dbReference type="Proteomes" id="UP000637788">
    <property type="component" value="Unassembled WGS sequence"/>
</dbReference>
<evidence type="ECO:0000259" key="7">
    <source>
        <dbReference type="Pfam" id="PF01028"/>
    </source>
</evidence>
<proteinExistence type="inferred from homology"/>
<dbReference type="Gene3D" id="3.90.15.10">
    <property type="entry name" value="Topoisomerase I, Chain A, domain 3"/>
    <property type="match status" value="1"/>
</dbReference>
<comment type="catalytic activity">
    <reaction evidence="1">
        <text>ATP-independent breakage of single-stranded DNA, followed by passage and rejoining.</text>
        <dbReference type="EC" id="5.6.2.1"/>
    </reaction>
</comment>
<evidence type="ECO:0000256" key="6">
    <source>
        <dbReference type="ARBA" id="ARBA00023235"/>
    </source>
</evidence>
<dbReference type="SUPFAM" id="SSF55869">
    <property type="entry name" value="DNA topoisomerase I domain"/>
    <property type="match status" value="1"/>
</dbReference>
<evidence type="ECO:0000256" key="2">
    <source>
        <dbReference type="ARBA" id="ARBA00006645"/>
    </source>
</evidence>
<evidence type="ECO:0000256" key="4">
    <source>
        <dbReference type="ARBA" id="ARBA00023029"/>
    </source>
</evidence>
<keyword evidence="6" id="KW-0413">Isomerase</keyword>
<dbReference type="InterPro" id="IPR014711">
    <property type="entry name" value="TopoI_cat_a-hlx-sub_euk"/>
</dbReference>
<comment type="similarity">
    <text evidence="2">Belongs to the type IB topoisomerase family.</text>
</comment>
<dbReference type="InterPro" id="IPR013500">
    <property type="entry name" value="TopoI_cat_euk"/>
</dbReference>
<dbReference type="InterPro" id="IPR011010">
    <property type="entry name" value="DNA_brk_join_enz"/>
</dbReference>
<accession>A0A917QZ62</accession>
<dbReference type="Pfam" id="PF01028">
    <property type="entry name" value="Topoisom_I"/>
    <property type="match status" value="1"/>
</dbReference>
<dbReference type="GO" id="GO:0003917">
    <property type="term" value="F:DNA topoisomerase type I (single strand cut, ATP-independent) activity"/>
    <property type="evidence" value="ECO:0007669"/>
    <property type="project" value="UniProtKB-EC"/>
</dbReference>
<evidence type="ECO:0000256" key="3">
    <source>
        <dbReference type="ARBA" id="ARBA00012891"/>
    </source>
</evidence>
<organism evidence="9 10">
    <name type="scientific">Streptomyces flaveus</name>
    <dbReference type="NCBI Taxonomy" id="66370"/>
    <lineage>
        <taxon>Bacteria</taxon>
        <taxon>Bacillati</taxon>
        <taxon>Actinomycetota</taxon>
        <taxon>Actinomycetes</taxon>
        <taxon>Kitasatosporales</taxon>
        <taxon>Streptomycetaceae</taxon>
        <taxon>Streptomyces</taxon>
        <taxon>Streptomyces aurantiacus group</taxon>
    </lineage>
</organism>
<name>A0A917QZ62_9ACTN</name>
<dbReference type="GO" id="GO:0003677">
    <property type="term" value="F:DNA binding"/>
    <property type="evidence" value="ECO:0007669"/>
    <property type="project" value="UniProtKB-KW"/>
</dbReference>
<dbReference type="SUPFAM" id="SSF56349">
    <property type="entry name" value="DNA breaking-rejoining enzymes"/>
    <property type="match status" value="1"/>
</dbReference>
<dbReference type="EMBL" id="BMPQ01000010">
    <property type="protein sequence ID" value="GGK77480.1"/>
    <property type="molecule type" value="Genomic_DNA"/>
</dbReference>
<dbReference type="RefSeq" id="WP_189323537.1">
    <property type="nucleotide sequence ID" value="NZ_BMPQ01000010.1"/>
</dbReference>
<evidence type="ECO:0000256" key="1">
    <source>
        <dbReference type="ARBA" id="ARBA00000213"/>
    </source>
</evidence>
<comment type="caution">
    <text evidence="9">The sequence shown here is derived from an EMBL/GenBank/DDBJ whole genome shotgun (WGS) entry which is preliminary data.</text>
</comment>
<feature type="domain" description="DNA topoisomerase IB N-terminal" evidence="8">
    <location>
        <begin position="21"/>
        <end position="69"/>
    </location>
</feature>
<evidence type="ECO:0000259" key="8">
    <source>
        <dbReference type="Pfam" id="PF21338"/>
    </source>
</evidence>
<dbReference type="InterPro" id="IPR035447">
    <property type="entry name" value="DNA_topo_I_N_sf"/>
</dbReference>
<evidence type="ECO:0000313" key="10">
    <source>
        <dbReference type="Proteomes" id="UP000637788"/>
    </source>
</evidence>
<feature type="domain" description="DNA topoisomerase I catalytic core eukaryotic-type" evidence="7">
    <location>
        <begin position="81"/>
        <end position="286"/>
    </location>
</feature>
<evidence type="ECO:0000313" key="9">
    <source>
        <dbReference type="EMBL" id="GGK77480.1"/>
    </source>
</evidence>
<protein>
    <recommendedName>
        <fullName evidence="3">DNA topoisomerase</fullName>
        <ecNumber evidence="3">5.6.2.1</ecNumber>
    </recommendedName>
</protein>
<gene>
    <name evidence="9" type="primary">topA</name>
    <name evidence="9" type="ORF">GCM10010094_43390</name>
</gene>
<dbReference type="Gene3D" id="3.30.66.10">
    <property type="entry name" value="DNA topoisomerase I domain"/>
    <property type="match status" value="1"/>
</dbReference>
<dbReference type="InterPro" id="IPR049331">
    <property type="entry name" value="Top1B_N_bact"/>
</dbReference>
<dbReference type="AlphaFoldDB" id="A0A917QZ62"/>
<dbReference type="Pfam" id="PF21338">
    <property type="entry name" value="Top1B_N_bact"/>
    <property type="match status" value="1"/>
</dbReference>
<dbReference type="PRINTS" id="PR00416">
    <property type="entry name" value="EUTPISMRASEI"/>
</dbReference>
<reference evidence="9" key="2">
    <citation type="submission" date="2020-09" db="EMBL/GenBank/DDBJ databases">
        <authorList>
            <person name="Sun Q."/>
            <person name="Ohkuma M."/>
        </authorList>
    </citation>
    <scope>NUCLEOTIDE SEQUENCE</scope>
    <source>
        <strain evidence="9">JCM 3035</strain>
    </source>
</reference>
<reference evidence="9" key="1">
    <citation type="journal article" date="2014" name="Int. J. Syst. Evol. Microbiol.">
        <title>Complete genome sequence of Corynebacterium casei LMG S-19264T (=DSM 44701T), isolated from a smear-ripened cheese.</title>
        <authorList>
            <consortium name="US DOE Joint Genome Institute (JGI-PGF)"/>
            <person name="Walter F."/>
            <person name="Albersmeier A."/>
            <person name="Kalinowski J."/>
            <person name="Ruckert C."/>
        </authorList>
    </citation>
    <scope>NUCLEOTIDE SEQUENCE</scope>
    <source>
        <strain evidence="9">JCM 3035</strain>
    </source>
</reference>
<keyword evidence="5" id="KW-0238">DNA-binding</keyword>
<dbReference type="InterPro" id="IPR001631">
    <property type="entry name" value="TopoI"/>
</dbReference>
<keyword evidence="4" id="KW-0799">Topoisomerase</keyword>
<evidence type="ECO:0000256" key="5">
    <source>
        <dbReference type="ARBA" id="ARBA00023125"/>
    </source>
</evidence>
<dbReference type="Gene3D" id="1.10.132.120">
    <property type="match status" value="1"/>
</dbReference>
<dbReference type="GO" id="GO:0006265">
    <property type="term" value="P:DNA topological change"/>
    <property type="evidence" value="ECO:0007669"/>
    <property type="project" value="InterPro"/>
</dbReference>
<dbReference type="PROSITE" id="PS52038">
    <property type="entry name" value="TOPO_IB_2"/>
    <property type="match status" value="1"/>
</dbReference>
<keyword evidence="10" id="KW-1185">Reference proteome</keyword>
<dbReference type="EC" id="5.6.2.1" evidence="3"/>
<sequence length="374" mass="41594">MRLYHSRPTEPGYRRLRHGRGFRYLDVRGEPLRDAGELARIRQLVVPPAWRDVWICTRPNGHLQAVGTDAAGRRQYLYHPQFRAEQEQAKHEHVLDVAETLPAVQEAVEGHLRDRGLTRQRVLATAVRLLDLGFFRIGSDRYTDLNNSYGLTTLLREHSRCQAGAVLFTYTGKHGKEIAQTVADPAACRSLTALLRRRGGGDRLLAYWEGRAWHDVSGHDVNAYLKELAGLEITAKDFRTWHATVMAAVALAVSQPVARSETARRRAIARAAREVAGYLGNTPAVCRASYINPRVVELFEEGLTVAAALPHLGDEGAYGIPATQGPAERAVLHMLRNGHPLKRSEAYACADAATARALRLLQRLGRLVRVLLHG</sequence>